<dbReference type="PANTHER" id="PTHR24188:SF29">
    <property type="entry name" value="GH09064P"/>
    <property type="match status" value="1"/>
</dbReference>
<organism evidence="5 6">
    <name type="scientific">Mesonia phycicola</name>
    <dbReference type="NCBI Taxonomy" id="579105"/>
    <lineage>
        <taxon>Bacteria</taxon>
        <taxon>Pseudomonadati</taxon>
        <taxon>Bacteroidota</taxon>
        <taxon>Flavobacteriia</taxon>
        <taxon>Flavobacteriales</taxon>
        <taxon>Flavobacteriaceae</taxon>
        <taxon>Mesonia</taxon>
    </lineage>
</organism>
<dbReference type="EMBL" id="FQYY01000003">
    <property type="protein sequence ID" value="SHI69283.1"/>
    <property type="molecule type" value="Genomic_DNA"/>
</dbReference>
<evidence type="ECO:0000256" key="1">
    <source>
        <dbReference type="ARBA" id="ARBA00022737"/>
    </source>
</evidence>
<sequence>MKKSIITVVFAFISCITFANNTYEINPKNLSEINWEKNEDLNSFCKAIMKGDTKMVQQLIEFGEDVNKKSLGKTPAMFAARYNKVEVLKLLVKNGADLSMKSDKNKYTAQKFAELSNATEALNYLTSLE</sequence>
<evidence type="ECO:0000256" key="2">
    <source>
        <dbReference type="ARBA" id="ARBA00023043"/>
    </source>
</evidence>
<dbReference type="SMART" id="SM00248">
    <property type="entry name" value="ANK"/>
    <property type="match status" value="2"/>
</dbReference>
<accession>A0A1M6D7W9</accession>
<dbReference type="PROSITE" id="PS50297">
    <property type="entry name" value="ANK_REP_REGION"/>
    <property type="match status" value="1"/>
</dbReference>
<keyword evidence="1" id="KW-0677">Repeat</keyword>
<evidence type="ECO:0000256" key="3">
    <source>
        <dbReference type="PROSITE-ProRule" id="PRU00023"/>
    </source>
</evidence>
<dbReference type="Gene3D" id="1.25.40.20">
    <property type="entry name" value="Ankyrin repeat-containing domain"/>
    <property type="match status" value="1"/>
</dbReference>
<reference evidence="5 6" key="1">
    <citation type="submission" date="2016-11" db="EMBL/GenBank/DDBJ databases">
        <authorList>
            <person name="Jaros S."/>
            <person name="Januszkiewicz K."/>
            <person name="Wedrychowicz H."/>
        </authorList>
    </citation>
    <scope>NUCLEOTIDE SEQUENCE [LARGE SCALE GENOMIC DNA]</scope>
    <source>
        <strain evidence="5 6">DSM 21425</strain>
    </source>
</reference>
<evidence type="ECO:0000256" key="4">
    <source>
        <dbReference type="SAM" id="SignalP"/>
    </source>
</evidence>
<dbReference type="InterPro" id="IPR036770">
    <property type="entry name" value="Ankyrin_rpt-contain_sf"/>
</dbReference>
<dbReference type="Proteomes" id="UP000184225">
    <property type="component" value="Unassembled WGS sequence"/>
</dbReference>
<keyword evidence="4" id="KW-0732">Signal</keyword>
<dbReference type="PROSITE" id="PS50088">
    <property type="entry name" value="ANK_REPEAT"/>
    <property type="match status" value="1"/>
</dbReference>
<dbReference type="STRING" id="579105.SAMN04488096_103345"/>
<dbReference type="Pfam" id="PF12796">
    <property type="entry name" value="Ank_2"/>
    <property type="match status" value="1"/>
</dbReference>
<feature type="signal peptide" evidence="4">
    <location>
        <begin position="1"/>
        <end position="19"/>
    </location>
</feature>
<dbReference type="AlphaFoldDB" id="A0A1M6D7W9"/>
<feature type="repeat" description="ANK" evidence="3">
    <location>
        <begin position="71"/>
        <end position="103"/>
    </location>
</feature>
<name>A0A1M6D7W9_9FLAO</name>
<dbReference type="RefSeq" id="WP_073149390.1">
    <property type="nucleotide sequence ID" value="NZ_FQYY01000003.1"/>
</dbReference>
<dbReference type="SUPFAM" id="SSF48403">
    <property type="entry name" value="Ankyrin repeat"/>
    <property type="match status" value="1"/>
</dbReference>
<evidence type="ECO:0000313" key="6">
    <source>
        <dbReference type="Proteomes" id="UP000184225"/>
    </source>
</evidence>
<feature type="chain" id="PRO_5009916638" evidence="4">
    <location>
        <begin position="20"/>
        <end position="129"/>
    </location>
</feature>
<dbReference type="InterPro" id="IPR002110">
    <property type="entry name" value="Ankyrin_rpt"/>
</dbReference>
<gene>
    <name evidence="5" type="ORF">SAMN04488096_103345</name>
</gene>
<dbReference type="OrthoDB" id="1374157at2"/>
<keyword evidence="2 3" id="KW-0040">ANK repeat</keyword>
<dbReference type="PROSITE" id="PS51257">
    <property type="entry name" value="PROKAR_LIPOPROTEIN"/>
    <property type="match status" value="1"/>
</dbReference>
<keyword evidence="6" id="KW-1185">Reference proteome</keyword>
<protein>
    <submittedName>
        <fullName evidence="5">Ankyrin repeat-containing protein</fullName>
    </submittedName>
</protein>
<proteinExistence type="predicted"/>
<evidence type="ECO:0000313" key="5">
    <source>
        <dbReference type="EMBL" id="SHI69283.1"/>
    </source>
</evidence>
<dbReference type="PANTHER" id="PTHR24188">
    <property type="entry name" value="ANKYRIN REPEAT PROTEIN"/>
    <property type="match status" value="1"/>
</dbReference>